<dbReference type="EMBL" id="JJPC01000104">
    <property type="protein sequence ID" value="KKG33311.1"/>
    <property type="molecule type" value="Genomic_DNA"/>
</dbReference>
<dbReference type="Proteomes" id="UP000034298">
    <property type="component" value="Unassembled WGS sequence"/>
</dbReference>
<dbReference type="RefSeq" id="WP_048046156.1">
    <property type="nucleotide sequence ID" value="NZ_JJPC01000104.1"/>
</dbReference>
<protein>
    <submittedName>
        <fullName evidence="1">Uncharacterized protein</fullName>
    </submittedName>
</protein>
<gene>
    <name evidence="1" type="ORF">DU30_09280</name>
</gene>
<name>A0A0F8E0S1_METMZ</name>
<sequence length="309" mass="35223">MAEDVNEKDELNSSRPIITFVPEMWGEFERFHKFYGSTYRFNKFTTSALCGVHGHFDRYHVLLSLSKRLIPELEKDYEELIKNGNSDAIHSRELAAIVDSMFCELYSSVDCTRRVIVAIYGKYPGIGMDKKSTSGLFKNAGKHKIDDRVPLEIRGALEKGQSDWFPKLKKIRDAINHSSVGFCSDLTGRKNGELEPKISYSHQTLANELGNVHVTDDVFKMISELEVKVNLFQGSIYNALYQTLEDKETTQVCGWFDGRVYLRLVSPKEVIDFNSGRCYSRIYFDKGSMSTCPFMAICGAYKNSKSEDN</sequence>
<dbReference type="AlphaFoldDB" id="A0A0F8E0S1"/>
<proteinExistence type="predicted"/>
<accession>A0A0F8E0S1</accession>
<evidence type="ECO:0000313" key="1">
    <source>
        <dbReference type="EMBL" id="KKG33311.1"/>
    </source>
</evidence>
<evidence type="ECO:0000313" key="2">
    <source>
        <dbReference type="Proteomes" id="UP000034298"/>
    </source>
</evidence>
<organism evidence="1 2">
    <name type="scientific">Methanosarcina mazei</name>
    <name type="common">Methanosarcina frisia</name>
    <dbReference type="NCBI Taxonomy" id="2209"/>
    <lineage>
        <taxon>Archaea</taxon>
        <taxon>Methanobacteriati</taxon>
        <taxon>Methanobacteriota</taxon>
        <taxon>Stenosarchaea group</taxon>
        <taxon>Methanomicrobia</taxon>
        <taxon>Methanosarcinales</taxon>
        <taxon>Methanosarcinaceae</taxon>
        <taxon>Methanosarcina</taxon>
    </lineage>
</organism>
<dbReference type="PATRIC" id="fig|2209.62.peg.1966"/>
<reference evidence="1 2" key="1">
    <citation type="journal article" date="2015" name="ISME J.">
        <title>Genomic and phenotypic differentiation among Methanosarcina mazei populations from Columbia River sediment.</title>
        <authorList>
            <person name="Youngblut N.D."/>
            <person name="Wirth J.S."/>
            <person name="Henriksen J.R."/>
            <person name="Smith M."/>
            <person name="Simon H."/>
            <person name="Metcalf W.W."/>
            <person name="Whitaker R.J."/>
        </authorList>
    </citation>
    <scope>NUCLEOTIDE SEQUENCE [LARGE SCALE GENOMIC DNA]</scope>
    <source>
        <strain evidence="1 2">3.F.A.1B.1</strain>
    </source>
</reference>
<comment type="caution">
    <text evidence="1">The sequence shown here is derived from an EMBL/GenBank/DDBJ whole genome shotgun (WGS) entry which is preliminary data.</text>
</comment>